<dbReference type="RefSeq" id="WP_058238556.1">
    <property type="nucleotide sequence ID" value="NZ_CYPW01000006.1"/>
</dbReference>
<dbReference type="STRING" id="321267.SHM7688_00656"/>
<protein>
    <submittedName>
        <fullName evidence="2">Uncharacterized protein</fullName>
    </submittedName>
</protein>
<dbReference type="OrthoDB" id="9156251at2"/>
<dbReference type="NCBIfam" id="NF047644">
    <property type="entry name" value="TsoY_fam"/>
    <property type="match status" value="1"/>
</dbReference>
<sequence>MTQPASLQERPPYSPLYFLATLGAGGLMVTFFMFMMFWVPHPNQPVPIFEDIMAAFGDGPLALKVAIVVAMLGIAGFAVLLIKSLIWNLRSLSAFRLSEAYDALRRSNAETQLMAIPLALAMVVNGGFILGLVFVPGLWTVVEFLFPMAMVAFLLIGGYGLLIMRDFFGRVLIKGGFDCSTNNSFAQVLPAFAFAMVGVGMAAPAAMSSVALTVGVSFILSSFFIVVALLLAVANVILGLRAMMEHGASAESAPTLLVIVPLITVVTIAWLRQSHGLHVHFDVHGGAGETLSLLTTLLMVQLAILALGLTVLRRFGYVSKFVTGPGLSAGSYALVCPGVALSVMLHFWLNKGLVASGLVEKFSLIYLLISAVAVGMQVTMIWLVLKLNSKHMRREGTRAAVPAQ</sequence>
<keyword evidence="3" id="KW-1185">Reference proteome</keyword>
<gene>
    <name evidence="2" type="ORF">SHM7688_00656</name>
</gene>
<dbReference type="InterPro" id="IPR059133">
    <property type="entry name" value="TsoY-like"/>
</dbReference>
<feature type="transmembrane region" description="Helical" evidence="1">
    <location>
        <begin position="144"/>
        <end position="164"/>
    </location>
</feature>
<feature type="transmembrane region" description="Helical" evidence="1">
    <location>
        <begin position="61"/>
        <end position="82"/>
    </location>
</feature>
<dbReference type="AlphaFoldDB" id="A0A0P1FB75"/>
<feature type="transmembrane region" description="Helical" evidence="1">
    <location>
        <begin position="364"/>
        <end position="385"/>
    </location>
</feature>
<feature type="transmembrane region" description="Helical" evidence="1">
    <location>
        <begin position="252"/>
        <end position="271"/>
    </location>
</feature>
<keyword evidence="1" id="KW-0472">Membrane</keyword>
<feature type="transmembrane region" description="Helical" evidence="1">
    <location>
        <begin position="185"/>
        <end position="206"/>
    </location>
</feature>
<keyword evidence="1" id="KW-1133">Transmembrane helix</keyword>
<proteinExistence type="predicted"/>
<feature type="transmembrane region" description="Helical" evidence="1">
    <location>
        <begin position="218"/>
        <end position="240"/>
    </location>
</feature>
<dbReference type="Proteomes" id="UP000054823">
    <property type="component" value="Unassembled WGS sequence"/>
</dbReference>
<accession>A0A0P1FB75</accession>
<evidence type="ECO:0000256" key="1">
    <source>
        <dbReference type="SAM" id="Phobius"/>
    </source>
</evidence>
<feature type="transmembrane region" description="Helical" evidence="1">
    <location>
        <begin position="115"/>
        <end position="138"/>
    </location>
</feature>
<reference evidence="2 3" key="1">
    <citation type="submission" date="2015-09" db="EMBL/GenBank/DDBJ databases">
        <authorList>
            <consortium name="Swine Surveillance"/>
        </authorList>
    </citation>
    <scope>NUCLEOTIDE SEQUENCE [LARGE SCALE GENOMIC DNA]</scope>
    <source>
        <strain evidence="2 3">CECT 7688</strain>
    </source>
</reference>
<name>A0A0P1FB75_9RHOB</name>
<dbReference type="EMBL" id="CYPW01000006">
    <property type="protein sequence ID" value="CUH51222.1"/>
    <property type="molecule type" value="Genomic_DNA"/>
</dbReference>
<feature type="transmembrane region" description="Helical" evidence="1">
    <location>
        <begin position="332"/>
        <end position="349"/>
    </location>
</feature>
<evidence type="ECO:0000313" key="3">
    <source>
        <dbReference type="Proteomes" id="UP000054823"/>
    </source>
</evidence>
<feature type="transmembrane region" description="Helical" evidence="1">
    <location>
        <begin position="291"/>
        <end position="312"/>
    </location>
</feature>
<organism evidence="2 3">
    <name type="scientific">Shimia marina</name>
    <dbReference type="NCBI Taxonomy" id="321267"/>
    <lineage>
        <taxon>Bacteria</taxon>
        <taxon>Pseudomonadati</taxon>
        <taxon>Pseudomonadota</taxon>
        <taxon>Alphaproteobacteria</taxon>
        <taxon>Rhodobacterales</taxon>
        <taxon>Roseobacteraceae</taxon>
    </lineage>
</organism>
<feature type="transmembrane region" description="Helical" evidence="1">
    <location>
        <begin position="16"/>
        <end position="41"/>
    </location>
</feature>
<keyword evidence="1" id="KW-0812">Transmembrane</keyword>
<evidence type="ECO:0000313" key="2">
    <source>
        <dbReference type="EMBL" id="CUH51222.1"/>
    </source>
</evidence>